<organism evidence="2 3">
    <name type="scientific">Cystoisospora suis</name>
    <dbReference type="NCBI Taxonomy" id="483139"/>
    <lineage>
        <taxon>Eukaryota</taxon>
        <taxon>Sar</taxon>
        <taxon>Alveolata</taxon>
        <taxon>Apicomplexa</taxon>
        <taxon>Conoidasida</taxon>
        <taxon>Coccidia</taxon>
        <taxon>Eucoccidiorida</taxon>
        <taxon>Eimeriorina</taxon>
        <taxon>Sarcocystidae</taxon>
        <taxon>Cystoisospora</taxon>
    </lineage>
</organism>
<dbReference type="EMBL" id="MIGC01004434">
    <property type="protein sequence ID" value="PHJ18077.1"/>
    <property type="molecule type" value="Genomic_DNA"/>
</dbReference>
<dbReference type="VEuPathDB" id="ToxoDB:CSUI_008097"/>
<dbReference type="AlphaFoldDB" id="A0A2C6KKJ6"/>
<evidence type="ECO:0000256" key="1">
    <source>
        <dbReference type="SAM" id="Phobius"/>
    </source>
</evidence>
<evidence type="ECO:0000313" key="3">
    <source>
        <dbReference type="Proteomes" id="UP000221165"/>
    </source>
</evidence>
<dbReference type="Proteomes" id="UP000221165">
    <property type="component" value="Unassembled WGS sequence"/>
</dbReference>
<dbReference type="RefSeq" id="XP_067919787.1">
    <property type="nucleotide sequence ID" value="XM_068068236.1"/>
</dbReference>
<accession>A0A2C6KKJ6</accession>
<keyword evidence="1" id="KW-0472">Membrane</keyword>
<comment type="caution">
    <text evidence="2">The sequence shown here is derived from an EMBL/GenBank/DDBJ whole genome shotgun (WGS) entry which is preliminary data.</text>
</comment>
<protein>
    <submittedName>
        <fullName evidence="2">Uncharacterized protein</fullName>
    </submittedName>
</protein>
<keyword evidence="3" id="KW-1185">Reference proteome</keyword>
<gene>
    <name evidence="2" type="ORF">CSUI_008097</name>
</gene>
<feature type="transmembrane region" description="Helical" evidence="1">
    <location>
        <begin position="35"/>
        <end position="56"/>
    </location>
</feature>
<keyword evidence="1" id="KW-1133">Transmembrane helix</keyword>
<reference evidence="2 3" key="1">
    <citation type="journal article" date="2017" name="Int. J. Parasitol.">
        <title>The genome of the protozoan parasite Cystoisospora suis and a reverse vaccinology approach to identify vaccine candidates.</title>
        <authorList>
            <person name="Palmieri N."/>
            <person name="Shrestha A."/>
            <person name="Ruttkowski B."/>
            <person name="Beck T."/>
            <person name="Vogl C."/>
            <person name="Tomley F."/>
            <person name="Blake D.P."/>
            <person name="Joachim A."/>
        </authorList>
    </citation>
    <scope>NUCLEOTIDE SEQUENCE [LARGE SCALE GENOMIC DNA]</scope>
    <source>
        <strain evidence="2 3">Wien I</strain>
    </source>
</reference>
<sequence length="100" mass="11240">MTASSDHPSCSLSSFLRKLLFIRYFSASSLLLKSLHVVSMACFPTVCMHVFAFSVYGPIQTSIQGHAWIEWLSVHGEGCENRPFGEDRGSYELGSYEFHD</sequence>
<keyword evidence="1" id="KW-0812">Transmembrane</keyword>
<evidence type="ECO:0000313" key="2">
    <source>
        <dbReference type="EMBL" id="PHJ18077.1"/>
    </source>
</evidence>
<dbReference type="GeneID" id="94431447"/>
<proteinExistence type="predicted"/>
<name>A0A2C6KKJ6_9APIC</name>